<evidence type="ECO:0000256" key="1">
    <source>
        <dbReference type="SAM" id="MobiDB-lite"/>
    </source>
</evidence>
<feature type="region of interest" description="Disordered" evidence="1">
    <location>
        <begin position="42"/>
        <end position="119"/>
    </location>
</feature>
<dbReference type="Proteomes" id="UP001295444">
    <property type="component" value="Chromosome 08"/>
</dbReference>
<protein>
    <submittedName>
        <fullName evidence="2">Uncharacterized protein</fullName>
    </submittedName>
</protein>
<dbReference type="AlphaFoldDB" id="A0AAD1WHN0"/>
<evidence type="ECO:0000313" key="3">
    <source>
        <dbReference type="Proteomes" id="UP001295444"/>
    </source>
</evidence>
<keyword evidence="3" id="KW-1185">Reference proteome</keyword>
<dbReference type="EMBL" id="OW240919">
    <property type="protein sequence ID" value="CAH2311579.1"/>
    <property type="molecule type" value="Genomic_DNA"/>
</dbReference>
<gene>
    <name evidence="2" type="ORF">PECUL_23A024549</name>
</gene>
<evidence type="ECO:0000313" key="2">
    <source>
        <dbReference type="EMBL" id="CAH2311579.1"/>
    </source>
</evidence>
<organism evidence="2 3">
    <name type="scientific">Pelobates cultripes</name>
    <name type="common">Western spadefoot toad</name>
    <dbReference type="NCBI Taxonomy" id="61616"/>
    <lineage>
        <taxon>Eukaryota</taxon>
        <taxon>Metazoa</taxon>
        <taxon>Chordata</taxon>
        <taxon>Craniata</taxon>
        <taxon>Vertebrata</taxon>
        <taxon>Euteleostomi</taxon>
        <taxon>Amphibia</taxon>
        <taxon>Batrachia</taxon>
        <taxon>Anura</taxon>
        <taxon>Pelobatoidea</taxon>
        <taxon>Pelobatidae</taxon>
        <taxon>Pelobates</taxon>
    </lineage>
</organism>
<proteinExistence type="predicted"/>
<accession>A0AAD1WHN0</accession>
<name>A0AAD1WHN0_PELCU</name>
<reference evidence="2" key="1">
    <citation type="submission" date="2022-03" db="EMBL/GenBank/DDBJ databases">
        <authorList>
            <person name="Alioto T."/>
            <person name="Alioto T."/>
            <person name="Gomez Garrido J."/>
        </authorList>
    </citation>
    <scope>NUCLEOTIDE SEQUENCE</scope>
</reference>
<sequence length="142" mass="15820">MADGKPAQPNLQHSNWDAEFLLRFDNMCQQYWRGWEEWRKPPMMPAPMELPPDRALELQCPPPELETQKVQAPTRSPHSEKQNSRPGLRSPPTGTVREAYGHGKQDPANNMGCGDAEWRGNMGGENSMLSLPALGLTITGIG</sequence>